<dbReference type="NCBIfam" id="TIGR01165">
    <property type="entry name" value="cbiN"/>
    <property type="match status" value="1"/>
</dbReference>
<dbReference type="eggNOG" id="COG1930">
    <property type="taxonomic scope" value="Bacteria"/>
</dbReference>
<keyword evidence="3 10" id="KW-1003">Cell membrane</keyword>
<accession>F6B6G0</accession>
<name>F6B6G0_DESCC</name>
<dbReference type="AlphaFoldDB" id="F6B6G0"/>
<keyword evidence="2 10" id="KW-0813">Transport</keyword>
<dbReference type="GO" id="GO:0009236">
    <property type="term" value="P:cobalamin biosynthetic process"/>
    <property type="evidence" value="ECO:0007669"/>
    <property type="project" value="UniProtKB-UniRule"/>
</dbReference>
<dbReference type="InterPro" id="IPR003705">
    <property type="entry name" value="CbiN"/>
</dbReference>
<keyword evidence="12" id="KW-1185">Reference proteome</keyword>
<evidence type="ECO:0000256" key="2">
    <source>
        <dbReference type="ARBA" id="ARBA00022448"/>
    </source>
</evidence>
<dbReference type="Proteomes" id="UP000009226">
    <property type="component" value="Chromosome"/>
</dbReference>
<dbReference type="UniPathway" id="UPA00148"/>
<keyword evidence="6 10" id="KW-1133">Transmembrane helix</keyword>
<keyword evidence="8 10" id="KW-0472">Membrane</keyword>
<dbReference type="HOGENOM" id="CLU_136197_2_0_9"/>
<dbReference type="PANTHER" id="PTHR38662">
    <property type="entry name" value="COBALT TRANSPORT PROTEIN CBIN"/>
    <property type="match status" value="1"/>
</dbReference>
<comment type="function">
    <text evidence="10">Part of the energy-coupling factor (ECF) transporter complex CbiMNOQ involved in cobalt import.</text>
</comment>
<dbReference type="NCBIfam" id="NF002780">
    <property type="entry name" value="PRK02898.1"/>
    <property type="match status" value="1"/>
</dbReference>
<protein>
    <recommendedName>
        <fullName evidence="10">Cobalt transport protein CbiN</fullName>
    </recommendedName>
    <alternativeName>
        <fullName evidence="10">Energy-coupling factor transporter probable substrate-capture protein CbiN</fullName>
        <shortName evidence="10">ECF transporter S component CbiN</shortName>
    </alternativeName>
</protein>
<evidence type="ECO:0000313" key="12">
    <source>
        <dbReference type="Proteomes" id="UP000009226"/>
    </source>
</evidence>
<evidence type="ECO:0000256" key="9">
    <source>
        <dbReference type="ARBA" id="ARBA00023285"/>
    </source>
</evidence>
<organism evidence="11 12">
    <name type="scientific">Desulfotomaculum nigrificans (strain DSM 14880 / VKM B-2319 / CO-1-SRB)</name>
    <name type="common">Desulfotomaculum carboxydivorans</name>
    <dbReference type="NCBI Taxonomy" id="868595"/>
    <lineage>
        <taxon>Bacteria</taxon>
        <taxon>Bacillati</taxon>
        <taxon>Bacillota</taxon>
        <taxon>Clostridia</taxon>
        <taxon>Eubacteriales</taxon>
        <taxon>Desulfotomaculaceae</taxon>
        <taxon>Desulfotomaculum</taxon>
    </lineage>
</organism>
<proteinExistence type="inferred from homology"/>
<dbReference type="PANTHER" id="PTHR38662:SF1">
    <property type="entry name" value="COBALT TRANSPORT PROTEIN CBIN"/>
    <property type="match status" value="1"/>
</dbReference>
<keyword evidence="1 10" id="KW-0171">Cobalt transport</keyword>
<evidence type="ECO:0000256" key="6">
    <source>
        <dbReference type="ARBA" id="ARBA00022989"/>
    </source>
</evidence>
<sequence length="112" mass="12477" precursor="true">MSTSATKNPSRKNLFKVNLLLLTAVIALAVTPLLMLHDAEFSGSDDKAEKVITEMNSDYKPWFHPLWEPPSSEIESLLFALQAALGAGFIGYYMGFVRGKRKAESNRDDISR</sequence>
<evidence type="ECO:0000256" key="10">
    <source>
        <dbReference type="HAMAP-Rule" id="MF_00330"/>
    </source>
</evidence>
<keyword evidence="5 10" id="KW-0812">Transmembrane</keyword>
<comment type="pathway">
    <text evidence="10">Cofactor biosynthesis; adenosylcobalamin biosynthesis.</text>
</comment>
<gene>
    <name evidence="10" type="primary">cbiN</name>
    <name evidence="11" type="ordered locus">Desca_0335</name>
</gene>
<keyword evidence="4 10" id="KW-0169">Cobalamin biosynthesis</keyword>
<comment type="similarity">
    <text evidence="10">Belongs to the CbiN family.</text>
</comment>
<dbReference type="HAMAP" id="MF_00330">
    <property type="entry name" value="CbiN"/>
    <property type="match status" value="1"/>
</dbReference>
<comment type="subunit">
    <text evidence="10">Forms an energy-coupling factor (ECF) transporter complex composed of an ATP-binding protein (A component, CbiO), a transmembrane protein (T component, CbiQ) and 2 possible substrate-capture proteins (S components, CbiM and CbiN) of unknown stoichimetry.</text>
</comment>
<evidence type="ECO:0000256" key="8">
    <source>
        <dbReference type="ARBA" id="ARBA00023136"/>
    </source>
</evidence>
<evidence type="ECO:0000256" key="5">
    <source>
        <dbReference type="ARBA" id="ARBA00022692"/>
    </source>
</evidence>
<keyword evidence="9 10" id="KW-0170">Cobalt</keyword>
<dbReference type="EMBL" id="CP002736">
    <property type="protein sequence ID" value="AEF93231.1"/>
    <property type="molecule type" value="Genomic_DNA"/>
</dbReference>
<evidence type="ECO:0000256" key="3">
    <source>
        <dbReference type="ARBA" id="ARBA00022475"/>
    </source>
</evidence>
<dbReference type="GO" id="GO:0015087">
    <property type="term" value="F:cobalt ion transmembrane transporter activity"/>
    <property type="evidence" value="ECO:0007669"/>
    <property type="project" value="UniProtKB-UniRule"/>
</dbReference>
<evidence type="ECO:0000256" key="4">
    <source>
        <dbReference type="ARBA" id="ARBA00022573"/>
    </source>
</evidence>
<comment type="subcellular location">
    <subcellularLocation>
        <location evidence="10">Cell membrane</location>
        <topology evidence="10">Multi-pass membrane protein</topology>
    </subcellularLocation>
</comment>
<dbReference type="Pfam" id="PF02553">
    <property type="entry name" value="CbiN"/>
    <property type="match status" value="1"/>
</dbReference>
<keyword evidence="7 10" id="KW-0406">Ion transport</keyword>
<reference evidence="11 12" key="1">
    <citation type="submission" date="2011-05" db="EMBL/GenBank/DDBJ databases">
        <title>Complete sequence of Desulfotomaculum carboxydivorans CO-1-SRB.</title>
        <authorList>
            <consortium name="US DOE Joint Genome Institute"/>
            <person name="Lucas S."/>
            <person name="Han J."/>
            <person name="Lapidus A."/>
            <person name="Cheng J.-F."/>
            <person name="Goodwin L."/>
            <person name="Pitluck S."/>
            <person name="Peters L."/>
            <person name="Mikhailova N."/>
            <person name="Lu M."/>
            <person name="Han C."/>
            <person name="Tapia R."/>
            <person name="Land M."/>
            <person name="Hauser L."/>
            <person name="Kyrpides N."/>
            <person name="Ivanova N."/>
            <person name="Pagani I."/>
            <person name="Stams A."/>
            <person name="Plugge C."/>
            <person name="Muyzer G."/>
            <person name="Kuever J."/>
            <person name="Parshina S."/>
            <person name="Ivanova A."/>
            <person name="Nazina T."/>
            <person name="Woyke T."/>
        </authorList>
    </citation>
    <scope>NUCLEOTIDE SEQUENCE [LARGE SCALE GENOMIC DNA]</scope>
    <source>
        <strain evidence="12">DSM 14880 / VKM B-2319 / CO-1-SRB</strain>
    </source>
</reference>
<dbReference type="KEGG" id="dca:Desca_0335"/>
<dbReference type="RefSeq" id="WP_003542456.1">
    <property type="nucleotide sequence ID" value="NC_015565.1"/>
</dbReference>
<evidence type="ECO:0000256" key="7">
    <source>
        <dbReference type="ARBA" id="ARBA00023065"/>
    </source>
</evidence>
<evidence type="ECO:0000313" key="11">
    <source>
        <dbReference type="EMBL" id="AEF93231.1"/>
    </source>
</evidence>
<evidence type="ECO:0000256" key="1">
    <source>
        <dbReference type="ARBA" id="ARBA00022426"/>
    </source>
</evidence>
<dbReference type="STRING" id="868595.Desca_0335"/>
<feature type="transmembrane region" description="Helical" evidence="10">
    <location>
        <begin position="77"/>
        <end position="97"/>
    </location>
</feature>
<feature type="transmembrane region" description="Helical" evidence="10">
    <location>
        <begin position="17"/>
        <end position="36"/>
    </location>
</feature>
<dbReference type="GO" id="GO:0005886">
    <property type="term" value="C:plasma membrane"/>
    <property type="evidence" value="ECO:0007669"/>
    <property type="project" value="UniProtKB-SubCell"/>
</dbReference>